<dbReference type="Pfam" id="PF14164">
    <property type="entry name" value="YqzH"/>
    <property type="match status" value="1"/>
</dbReference>
<proteinExistence type="predicted"/>
<sequence>MEEKILLKMLRKSFLQYGRNLNEDPLSSEDSAYLLKKIAADKNDDTEWYEVIEDAVYSYVTNQE</sequence>
<evidence type="ECO:0000313" key="2">
    <source>
        <dbReference type="Proteomes" id="UP001597318"/>
    </source>
</evidence>
<keyword evidence="2" id="KW-1185">Reference proteome</keyword>
<dbReference type="RefSeq" id="WP_098797176.1">
    <property type="nucleotide sequence ID" value="NZ_CP095550.1"/>
</dbReference>
<name>A0ABW5BW34_9BACI</name>
<dbReference type="Proteomes" id="UP001597318">
    <property type="component" value="Unassembled WGS sequence"/>
</dbReference>
<gene>
    <name evidence="1" type="ORF">ACFSKK_10665</name>
</gene>
<protein>
    <submittedName>
        <fullName evidence="1">YqzH family protein</fullName>
    </submittedName>
</protein>
<dbReference type="InterPro" id="IPR025546">
    <property type="entry name" value="YqzH"/>
</dbReference>
<dbReference type="EMBL" id="JBHUIK010000002">
    <property type="protein sequence ID" value="MFD2214143.1"/>
    <property type="molecule type" value="Genomic_DNA"/>
</dbReference>
<organism evidence="1 2">
    <name type="scientific">Metabacillus endolithicus</name>
    <dbReference type="NCBI Taxonomy" id="1535204"/>
    <lineage>
        <taxon>Bacteria</taxon>
        <taxon>Bacillati</taxon>
        <taxon>Bacillota</taxon>
        <taxon>Bacilli</taxon>
        <taxon>Bacillales</taxon>
        <taxon>Bacillaceae</taxon>
        <taxon>Metabacillus</taxon>
    </lineage>
</organism>
<comment type="caution">
    <text evidence="1">The sequence shown here is derived from an EMBL/GenBank/DDBJ whole genome shotgun (WGS) entry which is preliminary data.</text>
</comment>
<reference evidence="2" key="1">
    <citation type="journal article" date="2019" name="Int. J. Syst. Evol. Microbiol.">
        <title>The Global Catalogue of Microorganisms (GCM) 10K type strain sequencing project: providing services to taxonomists for standard genome sequencing and annotation.</title>
        <authorList>
            <consortium name="The Broad Institute Genomics Platform"/>
            <consortium name="The Broad Institute Genome Sequencing Center for Infectious Disease"/>
            <person name="Wu L."/>
            <person name="Ma J."/>
        </authorList>
    </citation>
    <scope>NUCLEOTIDE SEQUENCE [LARGE SCALE GENOMIC DNA]</scope>
    <source>
        <strain evidence="2">CGMCC 1.15474</strain>
    </source>
</reference>
<evidence type="ECO:0000313" key="1">
    <source>
        <dbReference type="EMBL" id="MFD2214143.1"/>
    </source>
</evidence>
<accession>A0ABW5BW34</accession>